<evidence type="ECO:0000313" key="2">
    <source>
        <dbReference type="EMBL" id="KAK7025734.1"/>
    </source>
</evidence>
<dbReference type="EMBL" id="JAWWNJ010000033">
    <property type="protein sequence ID" value="KAK7025734.1"/>
    <property type="molecule type" value="Genomic_DNA"/>
</dbReference>
<keyword evidence="3" id="KW-1185">Reference proteome</keyword>
<dbReference type="PANTHER" id="PTHR34305:SF1">
    <property type="entry name" value="SWIM-TYPE DOMAIN-CONTAINING PROTEIN"/>
    <property type="match status" value="1"/>
</dbReference>
<evidence type="ECO:0000256" key="1">
    <source>
        <dbReference type="SAM" id="MobiDB-lite"/>
    </source>
</evidence>
<reference evidence="2 3" key="1">
    <citation type="journal article" date="2024" name="J Genomics">
        <title>Draft genome sequencing and assembly of Favolaschia claudopus CIRM-BRFM 2984 isolated from oak limbs.</title>
        <authorList>
            <person name="Navarro D."/>
            <person name="Drula E."/>
            <person name="Chaduli D."/>
            <person name="Cazenave R."/>
            <person name="Ahrendt S."/>
            <person name="Wang J."/>
            <person name="Lipzen A."/>
            <person name="Daum C."/>
            <person name="Barry K."/>
            <person name="Grigoriev I.V."/>
            <person name="Favel A."/>
            <person name="Rosso M.N."/>
            <person name="Martin F."/>
        </authorList>
    </citation>
    <scope>NUCLEOTIDE SEQUENCE [LARGE SCALE GENOMIC DNA]</scope>
    <source>
        <strain evidence="2 3">CIRM-BRFM 2984</strain>
    </source>
</reference>
<feature type="compositionally biased region" description="Acidic residues" evidence="1">
    <location>
        <begin position="70"/>
        <end position="87"/>
    </location>
</feature>
<accession>A0AAW0BH45</accession>
<protein>
    <submittedName>
        <fullName evidence="2">Uncharacterized protein</fullName>
    </submittedName>
</protein>
<dbReference type="AlphaFoldDB" id="A0AAW0BH45"/>
<gene>
    <name evidence="2" type="ORF">R3P38DRAFT_3316395</name>
</gene>
<evidence type="ECO:0000313" key="3">
    <source>
        <dbReference type="Proteomes" id="UP001362999"/>
    </source>
</evidence>
<dbReference type="Proteomes" id="UP001362999">
    <property type="component" value="Unassembled WGS sequence"/>
</dbReference>
<dbReference type="PANTHER" id="PTHR34305">
    <property type="entry name" value="EXPRESSED PROTEIN"/>
    <property type="match status" value="1"/>
</dbReference>
<comment type="caution">
    <text evidence="2">The sequence shown here is derived from an EMBL/GenBank/DDBJ whole genome shotgun (WGS) entry which is preliminary data.</text>
</comment>
<sequence length="447" mass="50469">MHLEGSMTCPQNTIWDGVTLAFNRKHLLPTLEPPTTPIYRTKYNSRLVRRVITGKPLTMDGMKAGVPTATEEEDEDCDEEGDDENGDDALSSQRGTRSKRAAEKVQLNMLERLEAIPRAVEGLRRACPSLGALFDAKFGEESVMRNEVAPDVYRRFFIQVCAEESVLQMATKPTLDALDAFVAAPNARTSSALVEIPAVHELLSFERAHKESFLDSMVEICQWISQRGRMVLESLIKNPELLRIVDFTEKPWTETGCCYGLPKIRERPWYPKLKHDLNNDVGGKRGAKCSKFYSQYGERQLTGGIMCVWCTHSICYGFHCIPKGEGRNDVFSALITRWEKAPKRVIHGALGPYCMTREPAFFAETQFLIDDFHSVGHTKCAPAAFLKTHCNVDPRLSYINSSAGECGNSGLGRIRKSVSYMSQKRAILYSRVFLCIWNRLRIQKLNQ</sequence>
<organism evidence="2 3">
    <name type="scientific">Favolaschia claudopus</name>
    <dbReference type="NCBI Taxonomy" id="2862362"/>
    <lineage>
        <taxon>Eukaryota</taxon>
        <taxon>Fungi</taxon>
        <taxon>Dikarya</taxon>
        <taxon>Basidiomycota</taxon>
        <taxon>Agaricomycotina</taxon>
        <taxon>Agaricomycetes</taxon>
        <taxon>Agaricomycetidae</taxon>
        <taxon>Agaricales</taxon>
        <taxon>Marasmiineae</taxon>
        <taxon>Mycenaceae</taxon>
        <taxon>Favolaschia</taxon>
    </lineage>
</organism>
<proteinExistence type="predicted"/>
<name>A0AAW0BH45_9AGAR</name>
<feature type="region of interest" description="Disordered" evidence="1">
    <location>
        <begin position="58"/>
        <end position="101"/>
    </location>
</feature>